<dbReference type="RefSeq" id="WP_253674714.1">
    <property type="nucleotide sequence ID" value="NZ_JAMTCP010000074.1"/>
</dbReference>
<organism evidence="9 10">
    <name type="scientific">Streptoalloteichus tenebrarius (strain ATCC 17920 / DSM 40477 / JCM 4838 / CBS 697.72 / NBRC 16177 / NCIMB 11028 / NRRL B-12390 / A12253. 1 / ISP 5477)</name>
    <name type="common">Streptomyces tenebrarius</name>
    <dbReference type="NCBI Taxonomy" id="1933"/>
    <lineage>
        <taxon>Bacteria</taxon>
        <taxon>Bacillati</taxon>
        <taxon>Actinomycetota</taxon>
        <taxon>Actinomycetes</taxon>
        <taxon>Pseudonocardiales</taxon>
        <taxon>Pseudonocardiaceae</taxon>
        <taxon>Streptoalloteichus</taxon>
    </lineage>
</organism>
<keyword evidence="4 7" id="KW-0812">Transmembrane</keyword>
<comment type="caution">
    <text evidence="9">The sequence shown here is derived from an EMBL/GenBank/DDBJ whole genome shotgun (WGS) entry which is preliminary data.</text>
</comment>
<name>A0ABT1I3Z0_STRSD</name>
<keyword evidence="6 7" id="KW-0472">Membrane</keyword>
<evidence type="ECO:0000256" key="5">
    <source>
        <dbReference type="ARBA" id="ARBA00022989"/>
    </source>
</evidence>
<keyword evidence="2" id="KW-0813">Transport</keyword>
<proteinExistence type="predicted"/>
<accession>A0ABT1I3Z0</accession>
<dbReference type="InterPro" id="IPR020846">
    <property type="entry name" value="MFS_dom"/>
</dbReference>
<feature type="transmembrane region" description="Helical" evidence="7">
    <location>
        <begin position="362"/>
        <end position="381"/>
    </location>
</feature>
<keyword evidence="5 7" id="KW-1133">Transmembrane helix</keyword>
<evidence type="ECO:0000256" key="1">
    <source>
        <dbReference type="ARBA" id="ARBA00004651"/>
    </source>
</evidence>
<feature type="transmembrane region" description="Helical" evidence="7">
    <location>
        <begin position="84"/>
        <end position="104"/>
    </location>
</feature>
<evidence type="ECO:0000256" key="4">
    <source>
        <dbReference type="ARBA" id="ARBA00022692"/>
    </source>
</evidence>
<dbReference type="PANTHER" id="PTHR23513:SF6">
    <property type="entry name" value="MAJOR FACILITATOR SUPERFAMILY ASSOCIATED DOMAIN-CONTAINING PROTEIN"/>
    <property type="match status" value="1"/>
</dbReference>
<feature type="transmembrane region" description="Helical" evidence="7">
    <location>
        <begin position="387"/>
        <end position="407"/>
    </location>
</feature>
<dbReference type="Pfam" id="PF05977">
    <property type="entry name" value="MFS_3"/>
    <property type="match status" value="1"/>
</dbReference>
<feature type="transmembrane region" description="Helical" evidence="7">
    <location>
        <begin position="262"/>
        <end position="283"/>
    </location>
</feature>
<dbReference type="Gene3D" id="1.20.1250.20">
    <property type="entry name" value="MFS general substrate transporter like domains"/>
    <property type="match status" value="1"/>
</dbReference>
<keyword evidence="3" id="KW-1003">Cell membrane</keyword>
<sequence>MSTALRAPRAPLWRDRNFRLLWLGESVSQVGTVITTVAMPLVAIQTLHASTFQVAVLESAVWLPWLLVGLLAGAWVDRVRRRRLMLVCHALSCLLLASVPLAWWAGVLSVGHLLVVALGLGVCSVFAMTAYEVLLPTVVGQDDLAEANAKVRGSESSAQVLGPGLGGLLVQVFGPVMGLLADAVSFAACALCLARVTVRETPDTGSRRRGDLLREVWDGLRFTLRDPYFRPISLYLATANLATGALGAIVVVFLVREVGVDAASVGALLSAGGIGGVVGAMLARRVIRAMGSARGLLFGELVAMPFTLMMPLTTSGLGVLFFVASTFMFNAGVTVSNVIIGSFRQSYCPRHLLGRVTASGRFLGYGALPIGAVLAGALATATGLRTGAWVICVAQALCVLALVLSPIRRHRDLPSEPAGVH</sequence>
<evidence type="ECO:0000313" key="9">
    <source>
        <dbReference type="EMBL" id="MCP2262516.1"/>
    </source>
</evidence>
<dbReference type="EMBL" id="JAMTCP010000074">
    <property type="protein sequence ID" value="MCP2262516.1"/>
    <property type="molecule type" value="Genomic_DNA"/>
</dbReference>
<dbReference type="InterPro" id="IPR036259">
    <property type="entry name" value="MFS_trans_sf"/>
</dbReference>
<feature type="transmembrane region" description="Helical" evidence="7">
    <location>
        <begin position="20"/>
        <end position="44"/>
    </location>
</feature>
<feature type="transmembrane region" description="Helical" evidence="7">
    <location>
        <begin position="50"/>
        <end position="72"/>
    </location>
</feature>
<feature type="transmembrane region" description="Helical" evidence="7">
    <location>
        <begin position="234"/>
        <end position="256"/>
    </location>
</feature>
<feature type="transmembrane region" description="Helical" evidence="7">
    <location>
        <begin position="319"/>
        <end position="341"/>
    </location>
</feature>
<dbReference type="PANTHER" id="PTHR23513">
    <property type="entry name" value="INTEGRAL MEMBRANE EFFLUX PROTEIN-RELATED"/>
    <property type="match status" value="1"/>
</dbReference>
<dbReference type="SUPFAM" id="SSF103473">
    <property type="entry name" value="MFS general substrate transporter"/>
    <property type="match status" value="1"/>
</dbReference>
<evidence type="ECO:0000256" key="3">
    <source>
        <dbReference type="ARBA" id="ARBA00022475"/>
    </source>
</evidence>
<evidence type="ECO:0000256" key="2">
    <source>
        <dbReference type="ARBA" id="ARBA00022448"/>
    </source>
</evidence>
<dbReference type="Proteomes" id="UP001205311">
    <property type="component" value="Unassembled WGS sequence"/>
</dbReference>
<feature type="domain" description="Major facilitator superfamily (MFS) profile" evidence="8">
    <location>
        <begin position="228"/>
        <end position="421"/>
    </location>
</feature>
<evidence type="ECO:0000256" key="7">
    <source>
        <dbReference type="SAM" id="Phobius"/>
    </source>
</evidence>
<protein>
    <submittedName>
        <fullName evidence="9">Arabinose efflux permease, MFS family</fullName>
    </submittedName>
</protein>
<comment type="subcellular location">
    <subcellularLocation>
        <location evidence="1">Cell membrane</location>
        <topology evidence="1">Multi-pass membrane protein</topology>
    </subcellularLocation>
</comment>
<evidence type="ECO:0000256" key="6">
    <source>
        <dbReference type="ARBA" id="ARBA00023136"/>
    </source>
</evidence>
<keyword evidence="10" id="KW-1185">Reference proteome</keyword>
<evidence type="ECO:0000259" key="8">
    <source>
        <dbReference type="PROSITE" id="PS50850"/>
    </source>
</evidence>
<evidence type="ECO:0000313" key="10">
    <source>
        <dbReference type="Proteomes" id="UP001205311"/>
    </source>
</evidence>
<feature type="transmembrane region" description="Helical" evidence="7">
    <location>
        <begin position="295"/>
        <end position="313"/>
    </location>
</feature>
<dbReference type="CDD" id="cd06173">
    <property type="entry name" value="MFS_MefA_like"/>
    <property type="match status" value="1"/>
</dbReference>
<gene>
    <name evidence="9" type="ORF">LX15_006256</name>
</gene>
<reference evidence="9 10" key="1">
    <citation type="submission" date="2022-06" db="EMBL/GenBank/DDBJ databases">
        <title>Genomic Encyclopedia of Archaeal and Bacterial Type Strains, Phase II (KMG-II): from individual species to whole genera.</title>
        <authorList>
            <person name="Goeker M."/>
        </authorList>
    </citation>
    <scope>NUCLEOTIDE SEQUENCE [LARGE SCALE GENOMIC DNA]</scope>
    <source>
        <strain evidence="9 10">DSM 40477</strain>
    </source>
</reference>
<dbReference type="InterPro" id="IPR010290">
    <property type="entry name" value="TM_effector"/>
</dbReference>
<dbReference type="PROSITE" id="PS50850">
    <property type="entry name" value="MFS"/>
    <property type="match status" value="1"/>
</dbReference>
<feature type="transmembrane region" description="Helical" evidence="7">
    <location>
        <begin position="110"/>
        <end position="131"/>
    </location>
</feature>